<dbReference type="Proteomes" id="UP000318582">
    <property type="component" value="Unassembled WGS sequence"/>
</dbReference>
<sequence length="671" mass="74117">MGGFRVISKLVPARSSCRAFSQAVLLRDHNARPNIRVRNHRSASRPLESSGQTYNAPRQAGGLDTPKEDSEREEASAIRTKRLSQPSISTSAQRQSGGLDAGNVDHQREETSPPQPKRPWTAPRKATRDKTPNDNLFPPDFRSVLRSLNLSSPIPYLTADPSAEAPYAYHEEVTVKVFATSDSGHGVGLGRDNWIILVPTVMEGETVKARVFRDGIGFSFAELVEVIEKSPHRVEAACKYFGRCGGCGFQHVEYEEQLRRKRAMVERVYKPLLEINGGVTVRPAIPSPIQYGYRTKMTPHYEQRRAWMPLTNIGFNERGRKTVLDIDDCPIVTKEIGSAYKRARGRLLGSTNPTNVLGATLMFRHSLVLADAIGRRTPPTQVQPMRNCDSDAPKKLEPLPPPIPWPPASSHPIAVEESRAIVRDSINGLNLSYPAFTFFQTNSSILPAFLTHIRTQLRSAITSYGLTTLIDTYCGAGIFALSCAPDFKRVVGIELDPQSLQAAKKNAADNNIANARFFTGSAERIFNFLDHDSVLPNPDHTAVIMDPPAKGSTPSFMDQLLRFNPKVILYVSCNVASQVRDLEPLLKGPEASSSTQPAPPNYLSQGRGKAHSELYIGGTRVDLVGDSKTTVKPAKLYSIVNIQPFDMFPQTAQLENVVMLVRNDKFACYVT</sequence>
<proteinExistence type="inferred from homology"/>
<keyword evidence="2 4" id="KW-0808">Transferase</keyword>
<evidence type="ECO:0000256" key="4">
    <source>
        <dbReference type="PROSITE-ProRule" id="PRU01024"/>
    </source>
</evidence>
<feature type="compositionally biased region" description="Basic and acidic residues" evidence="5">
    <location>
        <begin position="65"/>
        <end position="76"/>
    </location>
</feature>
<dbReference type="Pfam" id="PF05958">
    <property type="entry name" value="tRNA_U5-meth_tr"/>
    <property type="match status" value="1"/>
</dbReference>
<feature type="binding site" evidence="4">
    <location>
        <position position="473"/>
    </location>
    <ligand>
        <name>S-adenosyl-L-methionine</name>
        <dbReference type="ChEBI" id="CHEBI:59789"/>
    </ligand>
</feature>
<dbReference type="STRING" id="109895.A0A507E676"/>
<dbReference type="PANTHER" id="PTHR11061">
    <property type="entry name" value="RNA M5U METHYLTRANSFERASE"/>
    <property type="match status" value="1"/>
</dbReference>
<dbReference type="EMBL" id="QEAQ01000026">
    <property type="protein sequence ID" value="TPX59382.1"/>
    <property type="molecule type" value="Genomic_DNA"/>
</dbReference>
<dbReference type="InterPro" id="IPR012340">
    <property type="entry name" value="NA-bd_OB-fold"/>
</dbReference>
<dbReference type="SUPFAM" id="SSF53335">
    <property type="entry name" value="S-adenosyl-L-methionine-dependent methyltransferases"/>
    <property type="match status" value="1"/>
</dbReference>
<evidence type="ECO:0000256" key="5">
    <source>
        <dbReference type="SAM" id="MobiDB-lite"/>
    </source>
</evidence>
<dbReference type="GO" id="GO:0032259">
    <property type="term" value="P:methylation"/>
    <property type="evidence" value="ECO:0007669"/>
    <property type="project" value="UniProtKB-KW"/>
</dbReference>
<comment type="similarity">
    <text evidence="4">Belongs to the class I-like SAM-binding methyltransferase superfamily. RNA M5U methyltransferase family.</text>
</comment>
<dbReference type="PROSITE" id="PS51622">
    <property type="entry name" value="SAM_MT_RNA_M5U_2"/>
    <property type="match status" value="1"/>
</dbReference>
<feature type="binding site" evidence="4">
    <location>
        <position position="546"/>
    </location>
    <ligand>
        <name>S-adenosyl-L-methionine</name>
        <dbReference type="ChEBI" id="CHEBI:59789"/>
    </ligand>
</feature>
<dbReference type="CDD" id="cd02440">
    <property type="entry name" value="AdoMet_MTases"/>
    <property type="match status" value="1"/>
</dbReference>
<dbReference type="InterPro" id="IPR010280">
    <property type="entry name" value="U5_MeTrfase_fam"/>
</dbReference>
<name>A0A507E676_9FUNG</name>
<dbReference type="GO" id="GO:0008033">
    <property type="term" value="P:tRNA processing"/>
    <property type="evidence" value="ECO:0007669"/>
    <property type="project" value="InterPro"/>
</dbReference>
<dbReference type="SUPFAM" id="SSF50249">
    <property type="entry name" value="Nucleic acid-binding proteins"/>
    <property type="match status" value="1"/>
</dbReference>
<dbReference type="InterPro" id="IPR002792">
    <property type="entry name" value="TRAM_dom"/>
</dbReference>
<dbReference type="PROSITE" id="PS50926">
    <property type="entry name" value="TRAM"/>
    <property type="match status" value="1"/>
</dbReference>
<dbReference type="PROSITE" id="PS51687">
    <property type="entry name" value="SAM_MT_RNA_M5U"/>
    <property type="match status" value="1"/>
</dbReference>
<organism evidence="7 8">
    <name type="scientific">Powellomyces hirtus</name>
    <dbReference type="NCBI Taxonomy" id="109895"/>
    <lineage>
        <taxon>Eukaryota</taxon>
        <taxon>Fungi</taxon>
        <taxon>Fungi incertae sedis</taxon>
        <taxon>Chytridiomycota</taxon>
        <taxon>Chytridiomycota incertae sedis</taxon>
        <taxon>Chytridiomycetes</taxon>
        <taxon>Spizellomycetales</taxon>
        <taxon>Powellomycetaceae</taxon>
        <taxon>Powellomyces</taxon>
    </lineage>
</organism>
<evidence type="ECO:0000313" key="7">
    <source>
        <dbReference type="EMBL" id="TPX59382.1"/>
    </source>
</evidence>
<dbReference type="InterPro" id="IPR025795">
    <property type="entry name" value="tRNA_(uracil-5-)_MeTrfase"/>
</dbReference>
<evidence type="ECO:0000259" key="6">
    <source>
        <dbReference type="PROSITE" id="PS50926"/>
    </source>
</evidence>
<keyword evidence="1 4" id="KW-0489">Methyltransferase</keyword>
<feature type="binding site" evidence="4">
    <location>
        <position position="494"/>
    </location>
    <ligand>
        <name>S-adenosyl-L-methionine</name>
        <dbReference type="ChEBI" id="CHEBI:59789"/>
    </ligand>
</feature>
<comment type="caution">
    <text evidence="7">The sequence shown here is derived from an EMBL/GenBank/DDBJ whole genome shotgun (WGS) entry which is preliminary data.</text>
</comment>
<keyword evidence="3 4" id="KW-0949">S-adenosyl-L-methionine</keyword>
<dbReference type="Gene3D" id="2.40.50.140">
    <property type="entry name" value="Nucleic acid-binding proteins"/>
    <property type="match status" value="1"/>
</dbReference>
<evidence type="ECO:0000256" key="2">
    <source>
        <dbReference type="ARBA" id="ARBA00022679"/>
    </source>
</evidence>
<dbReference type="Gene3D" id="3.40.50.150">
    <property type="entry name" value="Vaccinia Virus protein VP39"/>
    <property type="match status" value="2"/>
</dbReference>
<dbReference type="PANTHER" id="PTHR11061:SF30">
    <property type="entry name" value="TRNA (URACIL(54)-C(5))-METHYLTRANSFERASE"/>
    <property type="match status" value="1"/>
</dbReference>
<feature type="region of interest" description="Disordered" evidence="5">
    <location>
        <begin position="587"/>
        <end position="607"/>
    </location>
</feature>
<feature type="binding site" evidence="4">
    <location>
        <position position="440"/>
    </location>
    <ligand>
        <name>S-adenosyl-L-methionine</name>
        <dbReference type="ChEBI" id="CHEBI:59789"/>
    </ligand>
</feature>
<evidence type="ECO:0000256" key="1">
    <source>
        <dbReference type="ARBA" id="ARBA00022603"/>
    </source>
</evidence>
<evidence type="ECO:0000256" key="3">
    <source>
        <dbReference type="ARBA" id="ARBA00022691"/>
    </source>
</evidence>
<dbReference type="AlphaFoldDB" id="A0A507E676"/>
<feature type="domain" description="TRAM" evidence="6">
    <location>
        <begin position="166"/>
        <end position="225"/>
    </location>
</feature>
<reference evidence="7 8" key="1">
    <citation type="journal article" date="2019" name="Sci. Rep.">
        <title>Comparative genomics of chytrid fungi reveal insights into the obligate biotrophic and pathogenic lifestyle of Synchytrium endobioticum.</title>
        <authorList>
            <person name="van de Vossenberg B.T.L.H."/>
            <person name="Warris S."/>
            <person name="Nguyen H.D.T."/>
            <person name="van Gent-Pelzer M.P.E."/>
            <person name="Joly D.L."/>
            <person name="van de Geest H.C."/>
            <person name="Bonants P.J.M."/>
            <person name="Smith D.S."/>
            <person name="Levesque C.A."/>
            <person name="van der Lee T.A.J."/>
        </authorList>
    </citation>
    <scope>NUCLEOTIDE SEQUENCE [LARGE SCALE GENOMIC DNA]</scope>
    <source>
        <strain evidence="7 8">CBS 809.83</strain>
    </source>
</reference>
<keyword evidence="8" id="KW-1185">Reference proteome</keyword>
<feature type="compositionally biased region" description="Polar residues" evidence="5">
    <location>
        <begin position="83"/>
        <end position="96"/>
    </location>
</feature>
<dbReference type="GO" id="GO:0030697">
    <property type="term" value="F:tRNA (uracil(54)-C5)-methyltransferase activity, S-adenosyl methionine-dependent"/>
    <property type="evidence" value="ECO:0007669"/>
    <property type="project" value="InterPro"/>
</dbReference>
<feature type="region of interest" description="Disordered" evidence="5">
    <location>
        <begin position="35"/>
        <end position="139"/>
    </location>
</feature>
<accession>A0A507E676</accession>
<dbReference type="InterPro" id="IPR029063">
    <property type="entry name" value="SAM-dependent_MTases_sf"/>
</dbReference>
<protein>
    <recommendedName>
        <fullName evidence="6">TRAM domain-containing protein</fullName>
    </recommendedName>
</protein>
<feature type="active site" description="Nucleophile" evidence="4">
    <location>
        <position position="573"/>
    </location>
</feature>
<feature type="compositionally biased region" description="Polar residues" evidence="5">
    <location>
        <begin position="47"/>
        <end position="56"/>
    </location>
</feature>
<gene>
    <name evidence="7" type="ORF">PhCBS80983_g02498</name>
</gene>
<evidence type="ECO:0000313" key="8">
    <source>
        <dbReference type="Proteomes" id="UP000318582"/>
    </source>
</evidence>